<dbReference type="Gene3D" id="1.10.10.10">
    <property type="entry name" value="Winged helix-like DNA-binding domain superfamily/Winged helix DNA-binding domain"/>
    <property type="match status" value="1"/>
</dbReference>
<dbReference type="InterPro" id="IPR036388">
    <property type="entry name" value="WH-like_DNA-bd_sf"/>
</dbReference>
<feature type="domain" description="HTH gntR-type" evidence="5">
    <location>
        <begin position="8"/>
        <end position="75"/>
    </location>
</feature>
<feature type="region of interest" description="Disordered" evidence="4">
    <location>
        <begin position="215"/>
        <end position="243"/>
    </location>
</feature>
<dbReference type="CDD" id="cd07377">
    <property type="entry name" value="WHTH_GntR"/>
    <property type="match status" value="1"/>
</dbReference>
<dbReference type="Pfam" id="PF00392">
    <property type="entry name" value="GntR"/>
    <property type="match status" value="1"/>
</dbReference>
<dbReference type="PANTHER" id="PTHR43537:SF24">
    <property type="entry name" value="GLUCONATE OPERON TRANSCRIPTIONAL REPRESSOR"/>
    <property type="match status" value="1"/>
</dbReference>
<evidence type="ECO:0000259" key="5">
    <source>
        <dbReference type="PROSITE" id="PS50949"/>
    </source>
</evidence>
<dbReference type="EMBL" id="FLUQ01000001">
    <property type="protein sequence ID" value="SBV98380.1"/>
    <property type="molecule type" value="Genomic_DNA"/>
</dbReference>
<keyword evidence="3" id="KW-0804">Transcription</keyword>
<dbReference type="SUPFAM" id="SSF46785">
    <property type="entry name" value="Winged helix' DNA-binding domain"/>
    <property type="match status" value="1"/>
</dbReference>
<dbReference type="SMART" id="SM00895">
    <property type="entry name" value="FCD"/>
    <property type="match status" value="1"/>
</dbReference>
<dbReference type="Pfam" id="PF07729">
    <property type="entry name" value="FCD"/>
    <property type="match status" value="1"/>
</dbReference>
<accession>A0A212JG29</accession>
<evidence type="ECO:0000256" key="2">
    <source>
        <dbReference type="ARBA" id="ARBA00023125"/>
    </source>
</evidence>
<evidence type="ECO:0000256" key="3">
    <source>
        <dbReference type="ARBA" id="ARBA00023163"/>
    </source>
</evidence>
<dbReference type="AlphaFoldDB" id="A0A212JG29"/>
<gene>
    <name evidence="6" type="ORF">KL86DPRO_11380</name>
</gene>
<dbReference type="InterPro" id="IPR008920">
    <property type="entry name" value="TF_FadR/GntR_C"/>
</dbReference>
<evidence type="ECO:0000256" key="4">
    <source>
        <dbReference type="SAM" id="MobiDB-lite"/>
    </source>
</evidence>
<dbReference type="SUPFAM" id="SSF48008">
    <property type="entry name" value="GntR ligand-binding domain-like"/>
    <property type="match status" value="1"/>
</dbReference>
<dbReference type="PRINTS" id="PR00035">
    <property type="entry name" value="HTHGNTR"/>
</dbReference>
<dbReference type="InterPro" id="IPR000524">
    <property type="entry name" value="Tscrpt_reg_HTH_GntR"/>
</dbReference>
<dbReference type="GO" id="GO:0003677">
    <property type="term" value="F:DNA binding"/>
    <property type="evidence" value="ECO:0007669"/>
    <property type="project" value="UniProtKB-KW"/>
</dbReference>
<dbReference type="PANTHER" id="PTHR43537">
    <property type="entry name" value="TRANSCRIPTIONAL REGULATOR, GNTR FAMILY"/>
    <property type="match status" value="1"/>
</dbReference>
<reference evidence="6" key="1">
    <citation type="submission" date="2016-04" db="EMBL/GenBank/DDBJ databases">
        <authorList>
            <person name="Evans L.H."/>
            <person name="Alamgir A."/>
            <person name="Owens N."/>
            <person name="Weber N.D."/>
            <person name="Virtaneva K."/>
            <person name="Barbian K."/>
            <person name="Babar A."/>
            <person name="Rosenke K."/>
        </authorList>
    </citation>
    <scope>NUCLEOTIDE SEQUENCE</scope>
    <source>
        <strain evidence="6">86</strain>
    </source>
</reference>
<dbReference type="GO" id="GO:0003700">
    <property type="term" value="F:DNA-binding transcription factor activity"/>
    <property type="evidence" value="ECO:0007669"/>
    <property type="project" value="InterPro"/>
</dbReference>
<keyword evidence="1" id="KW-0805">Transcription regulation</keyword>
<organism evidence="6">
    <name type="scientific">uncultured delta proteobacterium</name>
    <dbReference type="NCBI Taxonomy" id="34034"/>
    <lineage>
        <taxon>Bacteria</taxon>
        <taxon>Deltaproteobacteria</taxon>
        <taxon>environmental samples</taxon>
    </lineage>
</organism>
<dbReference type="InterPro" id="IPR011711">
    <property type="entry name" value="GntR_C"/>
</dbReference>
<dbReference type="Gene3D" id="1.20.120.530">
    <property type="entry name" value="GntR ligand-binding domain-like"/>
    <property type="match status" value="1"/>
</dbReference>
<evidence type="ECO:0000313" key="6">
    <source>
        <dbReference type="EMBL" id="SBV98380.1"/>
    </source>
</evidence>
<name>A0A212JG29_9DELT</name>
<dbReference type="InterPro" id="IPR036390">
    <property type="entry name" value="WH_DNA-bd_sf"/>
</dbReference>
<keyword evidence="2" id="KW-0238">DNA-binding</keyword>
<evidence type="ECO:0000256" key="1">
    <source>
        <dbReference type="ARBA" id="ARBA00023015"/>
    </source>
</evidence>
<dbReference type="PROSITE" id="PS50949">
    <property type="entry name" value="HTH_GNTR"/>
    <property type="match status" value="1"/>
</dbReference>
<protein>
    <submittedName>
        <fullName evidence="6">Putative Transcriptional regulator, GntR family</fullName>
    </submittedName>
</protein>
<proteinExistence type="predicted"/>
<sequence>MPDSGRETSSRQRVYRYVKDGIVSNVFRPGTIIHERDLARELGVSRTPVREALQSLQDDGWLTVMPRKGIMVRPLSRAEIEEVLQLRVIIGSAGITLSAGRISAGAFAHLRSLIASQAAAAEARDYLKFIEADMQLHVAMVRLAGNRRLTCIAEDLLDNFRRIGLEAIRGECNLAEVIAQHKAIVAALEQEKAATAKKLLEDHIEHSRQALYKAGIPEGGDGAANSPPPGFSDSPLFDASETR</sequence>
<dbReference type="SMART" id="SM00345">
    <property type="entry name" value="HTH_GNTR"/>
    <property type="match status" value="1"/>
</dbReference>